<accession>A0ABM1W0M2</accession>
<organism evidence="1 2">
    <name type="scientific">Aplysia californica</name>
    <name type="common">California sea hare</name>
    <dbReference type="NCBI Taxonomy" id="6500"/>
    <lineage>
        <taxon>Eukaryota</taxon>
        <taxon>Metazoa</taxon>
        <taxon>Spiralia</taxon>
        <taxon>Lophotrochozoa</taxon>
        <taxon>Mollusca</taxon>
        <taxon>Gastropoda</taxon>
        <taxon>Heterobranchia</taxon>
        <taxon>Euthyneura</taxon>
        <taxon>Tectipleura</taxon>
        <taxon>Aplysiida</taxon>
        <taxon>Aplysioidea</taxon>
        <taxon>Aplysiidae</taxon>
        <taxon>Aplysia</taxon>
    </lineage>
</organism>
<keyword evidence="1" id="KW-1185">Reference proteome</keyword>
<gene>
    <name evidence="2" type="primary">LOC118478529</name>
</gene>
<name>A0ABM1W0M2_APLCA</name>
<evidence type="ECO:0000313" key="1">
    <source>
        <dbReference type="Proteomes" id="UP000694888"/>
    </source>
</evidence>
<sequence length="172" mass="19461">MARVNKQSAGGLMLVCGRARPRSVQTKRYLFLVRATEPPARLIAMELAASSGFDVAEVNFVGALVVQRLLRVRLLFNRWFNKPDPNDNRKNPSLHGARIKSAFGLRLVELRTDPEGSVFHHWEFLSQTPPTEFTLRRSKVSNMPADVSSITVMAEDSYGNIMKKRFKVDVFV</sequence>
<protein>
    <submittedName>
        <fullName evidence="2">Uncharacterized protein LOC118478529</fullName>
    </submittedName>
</protein>
<reference evidence="2" key="1">
    <citation type="submission" date="2025-08" db="UniProtKB">
        <authorList>
            <consortium name="RefSeq"/>
        </authorList>
    </citation>
    <scope>IDENTIFICATION</scope>
</reference>
<dbReference type="RefSeq" id="XP_035828215.1">
    <property type="nucleotide sequence ID" value="XM_035972322.1"/>
</dbReference>
<dbReference type="Proteomes" id="UP000694888">
    <property type="component" value="Unplaced"/>
</dbReference>
<evidence type="ECO:0000313" key="2">
    <source>
        <dbReference type="RefSeq" id="XP_035828215.1"/>
    </source>
</evidence>
<dbReference type="GeneID" id="118478529"/>
<proteinExistence type="predicted"/>